<dbReference type="AlphaFoldDB" id="A0A1W0E2X1"/>
<protein>
    <submittedName>
        <fullName evidence="2">Uncharacterized protein</fullName>
    </submittedName>
</protein>
<keyword evidence="3" id="KW-1185">Reference proteome</keyword>
<name>A0A1W0E2X1_9MICR</name>
<organism evidence="2 3">
    <name type="scientific">Ecytonucleospora hepatopenaei</name>
    <dbReference type="NCBI Taxonomy" id="646526"/>
    <lineage>
        <taxon>Eukaryota</taxon>
        <taxon>Fungi</taxon>
        <taxon>Fungi incertae sedis</taxon>
        <taxon>Microsporidia</taxon>
        <taxon>Enterocytozoonidae</taxon>
        <taxon>Ecytonucleospora</taxon>
    </lineage>
</organism>
<dbReference type="Proteomes" id="UP000192758">
    <property type="component" value="Unassembled WGS sequence"/>
</dbReference>
<reference evidence="2 3" key="1">
    <citation type="journal article" date="2017" name="Environ. Microbiol.">
        <title>Decay of the glycolytic pathway and adaptation to intranuclear parasitism within Enterocytozoonidae microsporidia.</title>
        <authorList>
            <person name="Wiredu Boakye D."/>
            <person name="Jaroenlak P."/>
            <person name="Prachumwat A."/>
            <person name="Williams T.A."/>
            <person name="Bateman K.S."/>
            <person name="Itsathitphaisarn O."/>
            <person name="Sritunyalucksana K."/>
            <person name="Paszkiewicz K.H."/>
            <person name="Moore K.A."/>
            <person name="Stentiford G.D."/>
            <person name="Williams B.A."/>
        </authorList>
    </citation>
    <scope>NUCLEOTIDE SEQUENCE [LARGE SCALE GENOMIC DNA]</scope>
    <source>
        <strain evidence="2 3">TH1</strain>
    </source>
</reference>
<comment type="caution">
    <text evidence="2">The sequence shown here is derived from an EMBL/GenBank/DDBJ whole genome shotgun (WGS) entry which is preliminary data.</text>
</comment>
<evidence type="ECO:0000256" key="1">
    <source>
        <dbReference type="SAM" id="SignalP"/>
    </source>
</evidence>
<keyword evidence="1" id="KW-0732">Signal</keyword>
<dbReference type="VEuPathDB" id="MicrosporidiaDB:EHP00_1834"/>
<feature type="chain" id="PRO_5011963774" evidence="1">
    <location>
        <begin position="19"/>
        <end position="121"/>
    </location>
</feature>
<accession>A0A1W0E2X1</accession>
<feature type="signal peptide" evidence="1">
    <location>
        <begin position="1"/>
        <end position="18"/>
    </location>
</feature>
<dbReference type="EMBL" id="MNPJ01000028">
    <property type="protein sequence ID" value="OQS53562.1"/>
    <property type="molecule type" value="Genomic_DNA"/>
</dbReference>
<proteinExistence type="predicted"/>
<evidence type="ECO:0000313" key="3">
    <source>
        <dbReference type="Proteomes" id="UP000192758"/>
    </source>
</evidence>
<evidence type="ECO:0000313" key="2">
    <source>
        <dbReference type="EMBL" id="OQS53562.1"/>
    </source>
</evidence>
<gene>
    <name evidence="2" type="ORF">EHP00_1834</name>
</gene>
<sequence length="121" mass="14388">MFIFLYFIFNYAILFLDSISVDKSTHVTIHSDDIKCFRWNGNIKKYKSTIDIELRECFDQILGRKKDTALYIETKNEEIIAIHFSLKFLQVKIQEKIFDNETKVLETFFNKGMGVNIYLLN</sequence>